<evidence type="ECO:0000256" key="3">
    <source>
        <dbReference type="ARBA" id="ARBA00022640"/>
    </source>
</evidence>
<dbReference type="AlphaFoldDB" id="A0AAW2D6K9"/>
<keyword evidence="3" id="KW-0934">Plastid</keyword>
<dbReference type="PANTHER" id="PTHR45987">
    <property type="entry name" value="39S RIBOSOMAL PROTEIN L12"/>
    <property type="match status" value="1"/>
</dbReference>
<dbReference type="GO" id="GO:0003729">
    <property type="term" value="F:mRNA binding"/>
    <property type="evidence" value="ECO:0007669"/>
    <property type="project" value="TreeGrafter"/>
</dbReference>
<dbReference type="InterPro" id="IPR013823">
    <property type="entry name" value="Ribosomal_bL12_C"/>
</dbReference>
<dbReference type="PANTHER" id="PTHR45987:SF26">
    <property type="entry name" value="LARGE RIBOSOMAL SUBUNIT PROTEIN BL12CX-RELATED"/>
    <property type="match status" value="1"/>
</dbReference>
<keyword evidence="10" id="KW-1185">Reference proteome</keyword>
<dbReference type="GO" id="GO:0005840">
    <property type="term" value="C:ribosome"/>
    <property type="evidence" value="ECO:0007669"/>
    <property type="project" value="UniProtKB-KW"/>
</dbReference>
<dbReference type="EMBL" id="JAZDWU010000004">
    <property type="protein sequence ID" value="KAL0004795.1"/>
    <property type="molecule type" value="Genomic_DNA"/>
</dbReference>
<keyword evidence="5" id="KW-0687">Ribonucleoprotein</keyword>
<keyword evidence="7" id="KW-0812">Transmembrane</keyword>
<feature type="domain" description="Large ribosomal subunit protein bL12 C-terminal" evidence="8">
    <location>
        <begin position="150"/>
        <end position="190"/>
    </location>
</feature>
<keyword evidence="2" id="KW-0150">Chloroplast</keyword>
<comment type="caution">
    <text evidence="9">The sequence shown here is derived from an EMBL/GenBank/DDBJ whole genome shotgun (WGS) entry which is preliminary data.</text>
</comment>
<reference evidence="9 10" key="1">
    <citation type="submission" date="2024-01" db="EMBL/GenBank/DDBJ databases">
        <title>A telomere-to-telomere, gap-free genome of sweet tea (Lithocarpus litseifolius).</title>
        <authorList>
            <person name="Zhou J."/>
        </authorList>
    </citation>
    <scope>NUCLEOTIDE SEQUENCE [LARGE SCALE GENOMIC DNA]</scope>
    <source>
        <strain evidence="9">Zhou-2022a</strain>
        <tissue evidence="9">Leaf</tissue>
    </source>
</reference>
<accession>A0AAW2D6K9</accession>
<evidence type="ECO:0000256" key="1">
    <source>
        <dbReference type="ARBA" id="ARBA00004229"/>
    </source>
</evidence>
<dbReference type="InterPro" id="IPR000206">
    <property type="entry name" value="Ribosomal_bL12"/>
</dbReference>
<dbReference type="Pfam" id="PF00542">
    <property type="entry name" value="Ribosomal_L12"/>
    <property type="match status" value="1"/>
</dbReference>
<dbReference type="GO" id="GO:0009507">
    <property type="term" value="C:chloroplast"/>
    <property type="evidence" value="ECO:0007669"/>
    <property type="project" value="UniProtKB-SubCell"/>
</dbReference>
<dbReference type="SUPFAM" id="SSF54736">
    <property type="entry name" value="ClpS-like"/>
    <property type="match status" value="1"/>
</dbReference>
<protein>
    <recommendedName>
        <fullName evidence="8">Large ribosomal subunit protein bL12 C-terminal domain-containing protein</fullName>
    </recommendedName>
</protein>
<dbReference type="GO" id="GO:0003735">
    <property type="term" value="F:structural constituent of ribosome"/>
    <property type="evidence" value="ECO:0007669"/>
    <property type="project" value="InterPro"/>
</dbReference>
<sequence length="194" mass="21924">MSRGSPRNEMGWHNRNVGQQSPKEVKMWKVDWHGRSISLTPTKERLCWDGPTCAQTGLRRVSLKLVSNILPLNHWSWYNRRVLFPSLLLYLSISHSLFLSVCSGGLFVVDAWQGHGGGDLATPWWQWWPVSLAVTGANVEPNVVEEKTKFDVVIEDVPSNSRISVIKAVRVLTTLALKETKKQLKEARAKIAIV</sequence>
<dbReference type="Gene3D" id="3.30.1390.10">
    <property type="match status" value="1"/>
</dbReference>
<evidence type="ECO:0000256" key="4">
    <source>
        <dbReference type="ARBA" id="ARBA00022980"/>
    </source>
</evidence>
<evidence type="ECO:0000259" key="8">
    <source>
        <dbReference type="Pfam" id="PF00542"/>
    </source>
</evidence>
<evidence type="ECO:0000313" key="10">
    <source>
        <dbReference type="Proteomes" id="UP001459277"/>
    </source>
</evidence>
<organism evidence="9 10">
    <name type="scientific">Lithocarpus litseifolius</name>
    <dbReference type="NCBI Taxonomy" id="425828"/>
    <lineage>
        <taxon>Eukaryota</taxon>
        <taxon>Viridiplantae</taxon>
        <taxon>Streptophyta</taxon>
        <taxon>Embryophyta</taxon>
        <taxon>Tracheophyta</taxon>
        <taxon>Spermatophyta</taxon>
        <taxon>Magnoliopsida</taxon>
        <taxon>eudicotyledons</taxon>
        <taxon>Gunneridae</taxon>
        <taxon>Pentapetalae</taxon>
        <taxon>rosids</taxon>
        <taxon>fabids</taxon>
        <taxon>Fagales</taxon>
        <taxon>Fagaceae</taxon>
        <taxon>Lithocarpus</taxon>
    </lineage>
</organism>
<comment type="subcellular location">
    <subcellularLocation>
        <location evidence="1">Plastid</location>
        <location evidence="1">Chloroplast</location>
    </subcellularLocation>
</comment>
<evidence type="ECO:0000256" key="6">
    <source>
        <dbReference type="SAM" id="MobiDB-lite"/>
    </source>
</evidence>
<dbReference type="InterPro" id="IPR014719">
    <property type="entry name" value="Ribosomal_bL12_C/ClpS-like"/>
</dbReference>
<evidence type="ECO:0000313" key="9">
    <source>
        <dbReference type="EMBL" id="KAL0004795.1"/>
    </source>
</evidence>
<evidence type="ECO:0000256" key="7">
    <source>
        <dbReference type="SAM" id="Phobius"/>
    </source>
</evidence>
<keyword evidence="4" id="KW-0689">Ribosomal protein</keyword>
<keyword evidence="7" id="KW-0472">Membrane</keyword>
<feature type="transmembrane region" description="Helical" evidence="7">
    <location>
        <begin position="87"/>
        <end position="109"/>
    </location>
</feature>
<proteinExistence type="predicted"/>
<name>A0AAW2D6K9_9ROSI</name>
<dbReference type="Proteomes" id="UP001459277">
    <property type="component" value="Unassembled WGS sequence"/>
</dbReference>
<evidence type="ECO:0000256" key="5">
    <source>
        <dbReference type="ARBA" id="ARBA00023274"/>
    </source>
</evidence>
<feature type="region of interest" description="Disordered" evidence="6">
    <location>
        <begin position="1"/>
        <end position="21"/>
    </location>
</feature>
<keyword evidence="7" id="KW-1133">Transmembrane helix</keyword>
<dbReference type="GO" id="GO:1990904">
    <property type="term" value="C:ribonucleoprotein complex"/>
    <property type="evidence" value="ECO:0007669"/>
    <property type="project" value="UniProtKB-KW"/>
</dbReference>
<gene>
    <name evidence="9" type="ORF">SO802_012356</name>
</gene>
<dbReference type="GO" id="GO:0006412">
    <property type="term" value="P:translation"/>
    <property type="evidence" value="ECO:0007669"/>
    <property type="project" value="InterPro"/>
</dbReference>
<evidence type="ECO:0000256" key="2">
    <source>
        <dbReference type="ARBA" id="ARBA00022528"/>
    </source>
</evidence>